<dbReference type="InterPro" id="IPR008971">
    <property type="entry name" value="HSP40/DnaJ_pept-bd"/>
</dbReference>
<feature type="compositionally biased region" description="Acidic residues" evidence="6">
    <location>
        <begin position="390"/>
        <end position="424"/>
    </location>
</feature>
<dbReference type="FunFam" id="2.60.260.20:FF:000003">
    <property type="entry name" value="DnaJ subfamily A member 2"/>
    <property type="match status" value="1"/>
</dbReference>
<keyword evidence="3 5" id="KW-0863">Zinc-finger</keyword>
<evidence type="ECO:0000256" key="6">
    <source>
        <dbReference type="SAM" id="MobiDB-lite"/>
    </source>
</evidence>
<reference evidence="9 10" key="1">
    <citation type="journal article" date="2016" name="Mol. Biol. Evol.">
        <title>Comparative Genomics of Early-Diverging Mushroom-Forming Fungi Provides Insights into the Origins of Lignocellulose Decay Capabilities.</title>
        <authorList>
            <person name="Nagy L.G."/>
            <person name="Riley R."/>
            <person name="Tritt A."/>
            <person name="Adam C."/>
            <person name="Daum C."/>
            <person name="Floudas D."/>
            <person name="Sun H."/>
            <person name="Yadav J.S."/>
            <person name="Pangilinan J."/>
            <person name="Larsson K.H."/>
            <person name="Matsuura K."/>
            <person name="Barry K."/>
            <person name="Labutti K."/>
            <person name="Kuo R."/>
            <person name="Ohm R.A."/>
            <person name="Bhattacharya S.S."/>
            <person name="Shirouzu T."/>
            <person name="Yoshinaga Y."/>
            <person name="Martin F.M."/>
            <person name="Grigoriev I.V."/>
            <person name="Hibbett D.S."/>
        </authorList>
    </citation>
    <scope>NUCLEOTIDE SEQUENCE [LARGE SCALE GENOMIC DNA]</scope>
    <source>
        <strain evidence="9 10">CBS 109695</strain>
    </source>
</reference>
<dbReference type="InterPro" id="IPR002939">
    <property type="entry name" value="DnaJ_C"/>
</dbReference>
<dbReference type="InterPro" id="IPR036410">
    <property type="entry name" value="HSP_DnaJ_Cys-rich_dom_sf"/>
</dbReference>
<dbReference type="HAMAP" id="MF_01152">
    <property type="entry name" value="DnaJ"/>
    <property type="match status" value="1"/>
</dbReference>
<name>A0A166UN56_9AGAM</name>
<feature type="region of interest" description="Disordered" evidence="6">
    <location>
        <begin position="25"/>
        <end position="45"/>
    </location>
</feature>
<dbReference type="CDD" id="cd06257">
    <property type="entry name" value="DnaJ"/>
    <property type="match status" value="1"/>
</dbReference>
<dbReference type="CDD" id="cd10747">
    <property type="entry name" value="DnaJ_C"/>
    <property type="match status" value="1"/>
</dbReference>
<dbReference type="InterPro" id="IPR001305">
    <property type="entry name" value="HSP_DnaJ_Cys-rich_dom"/>
</dbReference>
<gene>
    <name evidence="9" type="ORF">FIBSPDRAFT_775974</name>
</gene>
<evidence type="ECO:0000259" key="7">
    <source>
        <dbReference type="PROSITE" id="PS50076"/>
    </source>
</evidence>
<dbReference type="SMART" id="SM00271">
    <property type="entry name" value="DnaJ"/>
    <property type="match status" value="1"/>
</dbReference>
<dbReference type="OrthoDB" id="550424at2759"/>
<feature type="region of interest" description="Disordered" evidence="6">
    <location>
        <begin position="375"/>
        <end position="430"/>
    </location>
</feature>
<dbReference type="Pfam" id="PF01556">
    <property type="entry name" value="DnaJ_C"/>
    <property type="match status" value="1"/>
</dbReference>
<dbReference type="GO" id="GO:0008270">
    <property type="term" value="F:zinc ion binding"/>
    <property type="evidence" value="ECO:0007669"/>
    <property type="project" value="UniProtKB-KW"/>
</dbReference>
<dbReference type="GO" id="GO:0030544">
    <property type="term" value="F:Hsp70 protein binding"/>
    <property type="evidence" value="ECO:0007669"/>
    <property type="project" value="InterPro"/>
</dbReference>
<organism evidence="9 10">
    <name type="scientific">Athelia psychrophila</name>
    <dbReference type="NCBI Taxonomy" id="1759441"/>
    <lineage>
        <taxon>Eukaryota</taxon>
        <taxon>Fungi</taxon>
        <taxon>Dikarya</taxon>
        <taxon>Basidiomycota</taxon>
        <taxon>Agaricomycotina</taxon>
        <taxon>Agaricomycetes</taxon>
        <taxon>Agaricomycetidae</taxon>
        <taxon>Atheliales</taxon>
        <taxon>Atheliaceae</taxon>
        <taxon>Athelia</taxon>
    </lineage>
</organism>
<evidence type="ECO:0000256" key="5">
    <source>
        <dbReference type="PROSITE-ProRule" id="PRU00546"/>
    </source>
</evidence>
<proteinExistence type="inferred from homology"/>
<dbReference type="PANTHER" id="PTHR43888">
    <property type="entry name" value="DNAJ-LIKE-2, ISOFORM A-RELATED"/>
    <property type="match status" value="1"/>
</dbReference>
<keyword evidence="10" id="KW-1185">Reference proteome</keyword>
<dbReference type="GO" id="GO:0006457">
    <property type="term" value="P:protein folding"/>
    <property type="evidence" value="ECO:0007669"/>
    <property type="project" value="InterPro"/>
</dbReference>
<dbReference type="CDD" id="cd10719">
    <property type="entry name" value="DnaJ_zf"/>
    <property type="match status" value="1"/>
</dbReference>
<dbReference type="FunFam" id="2.10.230.10:FF:000001">
    <property type="entry name" value="DnaJ subfamily A member 2"/>
    <property type="match status" value="1"/>
</dbReference>
<keyword evidence="4 5" id="KW-0862">Zinc</keyword>
<protein>
    <submittedName>
        <fullName evidence="9">DnaJ-domain-containing protein</fullName>
    </submittedName>
</protein>
<keyword evidence="1 5" id="KW-0479">Metal-binding</keyword>
<dbReference type="InterPro" id="IPR036869">
    <property type="entry name" value="J_dom_sf"/>
</dbReference>
<dbReference type="SUPFAM" id="SSF46565">
    <property type="entry name" value="Chaperone J-domain"/>
    <property type="match status" value="1"/>
</dbReference>
<evidence type="ECO:0000259" key="8">
    <source>
        <dbReference type="PROSITE" id="PS51188"/>
    </source>
</evidence>
<dbReference type="InterPro" id="IPR001623">
    <property type="entry name" value="DnaJ_domain"/>
</dbReference>
<dbReference type="STRING" id="436010.A0A166UN56"/>
<dbReference type="Pfam" id="PF00684">
    <property type="entry name" value="DnaJ_CXXCXGXG"/>
    <property type="match status" value="1"/>
</dbReference>
<dbReference type="PROSITE" id="PS00636">
    <property type="entry name" value="DNAJ_1"/>
    <property type="match status" value="1"/>
</dbReference>
<evidence type="ECO:0000313" key="9">
    <source>
        <dbReference type="EMBL" id="KZP31856.1"/>
    </source>
</evidence>
<evidence type="ECO:0000256" key="1">
    <source>
        <dbReference type="ARBA" id="ARBA00022723"/>
    </source>
</evidence>
<dbReference type="Gene3D" id="1.10.287.110">
    <property type="entry name" value="DnaJ domain"/>
    <property type="match status" value="1"/>
</dbReference>
<dbReference type="PROSITE" id="PS50076">
    <property type="entry name" value="DNAJ_2"/>
    <property type="match status" value="1"/>
</dbReference>
<feature type="domain" description="CR-type" evidence="8">
    <location>
        <begin position="148"/>
        <end position="233"/>
    </location>
</feature>
<dbReference type="Proteomes" id="UP000076532">
    <property type="component" value="Unassembled WGS sequence"/>
</dbReference>
<dbReference type="GO" id="GO:0009408">
    <property type="term" value="P:response to heat"/>
    <property type="evidence" value="ECO:0007669"/>
    <property type="project" value="InterPro"/>
</dbReference>
<keyword evidence="2" id="KW-0677">Repeat</keyword>
<dbReference type="InterPro" id="IPR012724">
    <property type="entry name" value="DnaJ"/>
</dbReference>
<dbReference type="PRINTS" id="PR00625">
    <property type="entry name" value="JDOMAIN"/>
</dbReference>
<evidence type="ECO:0000313" key="10">
    <source>
        <dbReference type="Proteomes" id="UP000076532"/>
    </source>
</evidence>
<dbReference type="Gene3D" id="2.10.230.10">
    <property type="entry name" value="Heat shock protein DnaJ, cysteine-rich domain"/>
    <property type="match status" value="1"/>
</dbReference>
<accession>A0A166UN56</accession>
<feature type="compositionally biased region" description="Gly residues" evidence="6">
    <location>
        <begin position="111"/>
        <end position="124"/>
    </location>
</feature>
<feature type="domain" description="J" evidence="7">
    <location>
        <begin position="6"/>
        <end position="71"/>
    </location>
</feature>
<dbReference type="Pfam" id="PF00226">
    <property type="entry name" value="DnaJ"/>
    <property type="match status" value="1"/>
</dbReference>
<dbReference type="Gene3D" id="2.60.260.20">
    <property type="entry name" value="Urease metallochaperone UreE, N-terminal domain"/>
    <property type="match status" value="2"/>
</dbReference>
<dbReference type="InterPro" id="IPR018253">
    <property type="entry name" value="DnaJ_domain_CS"/>
</dbReference>
<dbReference type="AlphaFoldDB" id="A0A166UN56"/>
<dbReference type="SUPFAM" id="SSF49493">
    <property type="entry name" value="HSP40/DnaJ peptide-binding domain"/>
    <property type="match status" value="2"/>
</dbReference>
<feature type="zinc finger region" description="CR-type" evidence="5">
    <location>
        <begin position="148"/>
        <end position="233"/>
    </location>
</feature>
<evidence type="ECO:0000256" key="4">
    <source>
        <dbReference type="ARBA" id="ARBA00022833"/>
    </source>
</evidence>
<dbReference type="InterPro" id="IPR044713">
    <property type="entry name" value="DNJA1/2-like"/>
</dbReference>
<evidence type="ECO:0000256" key="3">
    <source>
        <dbReference type="ARBA" id="ARBA00022771"/>
    </source>
</evidence>
<dbReference type="PROSITE" id="PS51188">
    <property type="entry name" value="ZF_CR"/>
    <property type="match status" value="1"/>
</dbReference>
<dbReference type="GO" id="GO:0005524">
    <property type="term" value="F:ATP binding"/>
    <property type="evidence" value="ECO:0007669"/>
    <property type="project" value="InterPro"/>
</dbReference>
<dbReference type="SUPFAM" id="SSF57938">
    <property type="entry name" value="DnaJ/Hsp40 cysteine-rich domain"/>
    <property type="match status" value="1"/>
</dbReference>
<dbReference type="GO" id="GO:0051082">
    <property type="term" value="F:unfolded protein binding"/>
    <property type="evidence" value="ECO:0007669"/>
    <property type="project" value="InterPro"/>
</dbReference>
<evidence type="ECO:0000256" key="2">
    <source>
        <dbReference type="ARBA" id="ARBA00022737"/>
    </source>
</evidence>
<feature type="region of interest" description="Disordered" evidence="6">
    <location>
        <begin position="111"/>
        <end position="132"/>
    </location>
</feature>
<dbReference type="EMBL" id="KV417488">
    <property type="protein sequence ID" value="KZP31856.1"/>
    <property type="molecule type" value="Genomic_DNA"/>
</dbReference>
<sequence length="430" mass="46297">MSVETDLYDLLGVSPTADEEEIKKAYRKKAKEHHPFQNPNDPEAGEKFQDMAAAYEILNDSNTREVYDKYGMAGLSGPGGGGGPAGGMNAEDLFAQFFAGAGGGGGGGGGGNPFGFSFGPGAGGPHQRRKGQDEVVPYDVTLEDLYNGKTVRINMEKDITCGVCKGTGARGSAKPKQCSTCEGKGWNFIHTHVGPGRMGTARAACSDCEGVGEKLRDKERCKKCKGSKKVKEKNRQEIFIEKGMADKQRIVLTGAGDQELGVPVGDVIFVLKAAAHESFERSGNDLLTKVTITLSEALLGFSRILVTHLDGRGVKVTSPPGKIIKPDDSIVLRGEGMPVYKNSDTKGNMYVVMSVEMPDENWLKSVNQSTLQSLLPPKKTDVSPAPAVVDEAEFEESDILDFGEGDEDWEDEEEDDPYEEDGAEPECRQQ</sequence>